<organism evidence="2 3">
    <name type="scientific">Eumeta variegata</name>
    <name type="common">Bagworm moth</name>
    <name type="synonym">Eumeta japonica</name>
    <dbReference type="NCBI Taxonomy" id="151549"/>
    <lineage>
        <taxon>Eukaryota</taxon>
        <taxon>Metazoa</taxon>
        <taxon>Ecdysozoa</taxon>
        <taxon>Arthropoda</taxon>
        <taxon>Hexapoda</taxon>
        <taxon>Insecta</taxon>
        <taxon>Pterygota</taxon>
        <taxon>Neoptera</taxon>
        <taxon>Endopterygota</taxon>
        <taxon>Lepidoptera</taxon>
        <taxon>Glossata</taxon>
        <taxon>Ditrysia</taxon>
        <taxon>Tineoidea</taxon>
        <taxon>Psychidae</taxon>
        <taxon>Oiketicinae</taxon>
        <taxon>Eumeta</taxon>
    </lineage>
</organism>
<feature type="compositionally biased region" description="Low complexity" evidence="1">
    <location>
        <begin position="234"/>
        <end position="249"/>
    </location>
</feature>
<feature type="region of interest" description="Disordered" evidence="1">
    <location>
        <begin position="226"/>
        <end position="249"/>
    </location>
</feature>
<evidence type="ECO:0000256" key="1">
    <source>
        <dbReference type="SAM" id="MobiDB-lite"/>
    </source>
</evidence>
<sequence length="343" mass="37093">MPCEGPEGLQCERARPPRPTAHCEPGRAADPSHSLVQLASRSFQISPLHHRFVHNTYAIPLKKKKPSARIAAPSKISPALGLRAFKCSDGNVNFDHGFILDSDASHTFDFNPSPTAVLDPSPVLNFGSGLAFDSNSALRIAFNSDSPTNHSSYFNESGASRPGSGVRDVASRPLCYSFGTGEFGRDPSGRLYGAIVIRKWSATVRRSLTRAASSYFRGINGTTCHKSSGGYGSAGRPRAPSRRGPPGALRPRAIIESEDSFVKDPYAKSYRLKYPTSIQNQFLGLAQFVYIRPVRLDTDTNADEDGRSAPARERALNQQLAAAVYVVRQSCAKCGCGRGAFDL</sequence>
<proteinExistence type="predicted"/>
<keyword evidence="3" id="KW-1185">Reference proteome</keyword>
<dbReference type="EMBL" id="BGZK01001613">
    <property type="protein sequence ID" value="GBP83287.1"/>
    <property type="molecule type" value="Genomic_DNA"/>
</dbReference>
<name>A0A4C1Z9G0_EUMVA</name>
<evidence type="ECO:0000313" key="3">
    <source>
        <dbReference type="Proteomes" id="UP000299102"/>
    </source>
</evidence>
<reference evidence="2 3" key="1">
    <citation type="journal article" date="2019" name="Commun. Biol.">
        <title>The bagworm genome reveals a unique fibroin gene that provides high tensile strength.</title>
        <authorList>
            <person name="Kono N."/>
            <person name="Nakamura H."/>
            <person name="Ohtoshi R."/>
            <person name="Tomita M."/>
            <person name="Numata K."/>
            <person name="Arakawa K."/>
        </authorList>
    </citation>
    <scope>NUCLEOTIDE SEQUENCE [LARGE SCALE GENOMIC DNA]</scope>
</reference>
<comment type="caution">
    <text evidence="2">The sequence shown here is derived from an EMBL/GenBank/DDBJ whole genome shotgun (WGS) entry which is preliminary data.</text>
</comment>
<dbReference type="AlphaFoldDB" id="A0A4C1Z9G0"/>
<gene>
    <name evidence="2" type="ORF">EVAR_66023_1</name>
</gene>
<accession>A0A4C1Z9G0</accession>
<evidence type="ECO:0000313" key="2">
    <source>
        <dbReference type="EMBL" id="GBP83287.1"/>
    </source>
</evidence>
<protein>
    <submittedName>
        <fullName evidence="2">Uncharacterized protein</fullName>
    </submittedName>
</protein>
<dbReference type="Proteomes" id="UP000299102">
    <property type="component" value="Unassembled WGS sequence"/>
</dbReference>
<feature type="region of interest" description="Disordered" evidence="1">
    <location>
        <begin position="1"/>
        <end position="30"/>
    </location>
</feature>